<dbReference type="Gene3D" id="2.100.10.30">
    <property type="entry name" value="Jacalin-like lectin domain"/>
    <property type="match status" value="1"/>
</dbReference>
<keyword evidence="3" id="KW-1185">Reference proteome</keyword>
<gene>
    <name evidence="2" type="ORF">DAPPUDRAFT_340171</name>
</gene>
<dbReference type="EMBL" id="GL734786">
    <property type="protein sequence ID" value="EFX61313.1"/>
    <property type="molecule type" value="Genomic_DNA"/>
</dbReference>
<protein>
    <recommendedName>
        <fullName evidence="1">Jacalin-type lectin domain-containing protein</fullName>
    </recommendedName>
</protein>
<proteinExistence type="predicted"/>
<reference evidence="2 3" key="1">
    <citation type="journal article" date="2011" name="Science">
        <title>The ecoresponsive genome of Daphnia pulex.</title>
        <authorList>
            <person name="Colbourne J.K."/>
            <person name="Pfrender M.E."/>
            <person name="Gilbert D."/>
            <person name="Thomas W.K."/>
            <person name="Tucker A."/>
            <person name="Oakley T.H."/>
            <person name="Tokishita S."/>
            <person name="Aerts A."/>
            <person name="Arnold G.J."/>
            <person name="Basu M.K."/>
            <person name="Bauer D.J."/>
            <person name="Caceres C.E."/>
            <person name="Carmel L."/>
            <person name="Casola C."/>
            <person name="Choi J.H."/>
            <person name="Detter J.C."/>
            <person name="Dong Q."/>
            <person name="Dusheyko S."/>
            <person name="Eads B.D."/>
            <person name="Frohlich T."/>
            <person name="Geiler-Samerotte K.A."/>
            <person name="Gerlach D."/>
            <person name="Hatcher P."/>
            <person name="Jogdeo S."/>
            <person name="Krijgsveld J."/>
            <person name="Kriventseva E.V."/>
            <person name="Kultz D."/>
            <person name="Laforsch C."/>
            <person name="Lindquist E."/>
            <person name="Lopez J."/>
            <person name="Manak J.R."/>
            <person name="Muller J."/>
            <person name="Pangilinan J."/>
            <person name="Patwardhan R.P."/>
            <person name="Pitluck S."/>
            <person name="Pritham E.J."/>
            <person name="Rechtsteiner A."/>
            <person name="Rho M."/>
            <person name="Rogozin I.B."/>
            <person name="Sakarya O."/>
            <person name="Salamov A."/>
            <person name="Schaack S."/>
            <person name="Shapiro H."/>
            <person name="Shiga Y."/>
            <person name="Skalitzky C."/>
            <person name="Smith Z."/>
            <person name="Souvorov A."/>
            <person name="Sung W."/>
            <person name="Tang Z."/>
            <person name="Tsuchiya D."/>
            <person name="Tu H."/>
            <person name="Vos H."/>
            <person name="Wang M."/>
            <person name="Wolf Y.I."/>
            <person name="Yamagata H."/>
            <person name="Yamada T."/>
            <person name="Ye Y."/>
            <person name="Shaw J.R."/>
            <person name="Andrews J."/>
            <person name="Crease T.J."/>
            <person name="Tang H."/>
            <person name="Lucas S.M."/>
            <person name="Robertson H.M."/>
            <person name="Bork P."/>
            <person name="Koonin E.V."/>
            <person name="Zdobnov E.M."/>
            <person name="Grigoriev I.V."/>
            <person name="Lynch M."/>
            <person name="Boore J.L."/>
        </authorList>
    </citation>
    <scope>NUCLEOTIDE SEQUENCE [LARGE SCALE GENOMIC DNA]</scope>
</reference>
<accession>E9I3W7</accession>
<sequence>MGNIEFLMNEDEEEIEVSDLIKNVAYSELKIVSVNVWYTDKRQIAVIQVIYFNGKEFFMGNKTANITGDMEKETLELEEGDYIKNIMGSFSKKGAIEFLAFNSIKGKAKQFGKEIMNGLNFTFGVTRRERPICISGFTFFDGNYWRINKLVLDVTYL</sequence>
<dbReference type="HOGENOM" id="CLU_1679723_0_0_1"/>
<dbReference type="InParanoid" id="E9I3W7"/>
<evidence type="ECO:0000313" key="2">
    <source>
        <dbReference type="EMBL" id="EFX61313.1"/>
    </source>
</evidence>
<feature type="domain" description="Jacalin-type lectin" evidence="1">
    <location>
        <begin position="31"/>
        <end position="138"/>
    </location>
</feature>
<dbReference type="InterPro" id="IPR036404">
    <property type="entry name" value="Jacalin-like_lectin_dom_sf"/>
</dbReference>
<dbReference type="SUPFAM" id="SSF51101">
    <property type="entry name" value="Mannose-binding lectins"/>
    <property type="match status" value="1"/>
</dbReference>
<organism evidence="2 3">
    <name type="scientific">Daphnia pulex</name>
    <name type="common">Water flea</name>
    <dbReference type="NCBI Taxonomy" id="6669"/>
    <lineage>
        <taxon>Eukaryota</taxon>
        <taxon>Metazoa</taxon>
        <taxon>Ecdysozoa</taxon>
        <taxon>Arthropoda</taxon>
        <taxon>Crustacea</taxon>
        <taxon>Branchiopoda</taxon>
        <taxon>Diplostraca</taxon>
        <taxon>Cladocera</taxon>
        <taxon>Anomopoda</taxon>
        <taxon>Daphniidae</taxon>
        <taxon>Daphnia</taxon>
    </lineage>
</organism>
<evidence type="ECO:0000259" key="1">
    <source>
        <dbReference type="Pfam" id="PF01419"/>
    </source>
</evidence>
<dbReference type="AlphaFoldDB" id="E9I3W7"/>
<dbReference type="KEGG" id="dpx:DAPPUDRAFT_340171"/>
<name>E9I3W7_DAPPU</name>
<evidence type="ECO:0000313" key="3">
    <source>
        <dbReference type="Proteomes" id="UP000000305"/>
    </source>
</evidence>
<dbReference type="Proteomes" id="UP000000305">
    <property type="component" value="Unassembled WGS sequence"/>
</dbReference>
<dbReference type="InterPro" id="IPR001229">
    <property type="entry name" value="Jacalin-like_lectin_dom"/>
</dbReference>
<dbReference type="Pfam" id="PF01419">
    <property type="entry name" value="Jacalin"/>
    <property type="match status" value="1"/>
</dbReference>